<dbReference type="Pfam" id="PF00171">
    <property type="entry name" value="Aldedh"/>
    <property type="match status" value="1"/>
</dbReference>
<dbReference type="AlphaFoldDB" id="A0A1Q8TGE1"/>
<dbReference type="InterPro" id="IPR016162">
    <property type="entry name" value="Ald_DH_N"/>
</dbReference>
<dbReference type="PANTHER" id="PTHR43353:SF5">
    <property type="entry name" value="SUCCINATE-SEMIALDEHYDE DEHYDROGENASE, MITOCHONDRIAL"/>
    <property type="match status" value="1"/>
</dbReference>
<protein>
    <submittedName>
        <fullName evidence="4">NAD-dependent succinate-semialdehyde dehydrogenase</fullName>
    </submittedName>
</protein>
<feature type="domain" description="Aldehyde dehydrogenase" evidence="3">
    <location>
        <begin position="8"/>
        <end position="468"/>
    </location>
</feature>
<keyword evidence="2" id="KW-0560">Oxidoreductase</keyword>
<gene>
    <name evidence="4" type="ORF">BTW10_02545</name>
</gene>
<dbReference type="InterPro" id="IPR015590">
    <property type="entry name" value="Aldehyde_DH_dom"/>
</dbReference>
<dbReference type="Gene3D" id="3.40.605.10">
    <property type="entry name" value="Aldehyde Dehydrogenase, Chain A, domain 1"/>
    <property type="match status" value="1"/>
</dbReference>
<keyword evidence="5" id="KW-1185">Reference proteome</keyword>
<evidence type="ECO:0000256" key="2">
    <source>
        <dbReference type="ARBA" id="ARBA00023002"/>
    </source>
</evidence>
<evidence type="ECO:0000313" key="4">
    <source>
        <dbReference type="EMBL" id="OLO12750.1"/>
    </source>
</evidence>
<evidence type="ECO:0000313" key="5">
    <source>
        <dbReference type="Proteomes" id="UP000186806"/>
    </source>
</evidence>
<dbReference type="Proteomes" id="UP000186806">
    <property type="component" value="Unassembled WGS sequence"/>
</dbReference>
<comment type="similarity">
    <text evidence="1">Belongs to the aldehyde dehydrogenase family.</text>
</comment>
<dbReference type="InterPro" id="IPR016161">
    <property type="entry name" value="Ald_DH/histidinol_DH"/>
</dbReference>
<dbReference type="InterPro" id="IPR016163">
    <property type="entry name" value="Ald_DH_C"/>
</dbReference>
<proteinExistence type="inferred from homology"/>
<sequence length="473" mass="51057">MLINGELVESASGQRYDVINPATEEPIGSVPQATTADAQAAIDAASVAFRQWRNTDPWERARRLRRVSILIAERTDEIAELITEEIGKPIAESKGEVHATSEVFDWYADEARRIYGTIIPARNGNVRHQVTFEPVGVVAAFTAWNFPILLMARKIAPAVAAGCTIVCRPSEEAPGATLAIAKCCMEAGLPDGVVNVVTGMPQLVTDCVMADERVRKISFTGSVPVGKHLVRQSAETIKRVTMELGGHAPVIVHPDADVEMAARACMQAKFRNAGQVCASPTRFYVHETVLDAFLQAARDTVTEMRLGNGLDPEVDMGPLVNSRRLDEVSALVERSLEEGADLICGGKQPETIGSGYFYEPTIIAHAKDDSSLMTEEPFGPIAAVSSFKDFDEVIERANALEFGLCAYTFTQSLELAHKTSSALEAGVVGVNTMIASSAETPFGGTKQSGWGREGSFLGIEEYLNAKYVHLALV</sequence>
<name>A0A1Q8TGE1_9GAMM</name>
<evidence type="ECO:0000259" key="3">
    <source>
        <dbReference type="Pfam" id="PF00171"/>
    </source>
</evidence>
<dbReference type="EMBL" id="MSDQ01000006">
    <property type="protein sequence ID" value="OLO12750.1"/>
    <property type="molecule type" value="Genomic_DNA"/>
</dbReference>
<dbReference type="PANTHER" id="PTHR43353">
    <property type="entry name" value="SUCCINATE-SEMIALDEHYDE DEHYDROGENASE, MITOCHONDRIAL"/>
    <property type="match status" value="1"/>
</dbReference>
<dbReference type="FunFam" id="3.40.309.10:FF:000009">
    <property type="entry name" value="Aldehyde dehydrogenase A"/>
    <property type="match status" value="1"/>
</dbReference>
<dbReference type="CDD" id="cd07103">
    <property type="entry name" value="ALDH_F5_SSADH_GabD"/>
    <property type="match status" value="1"/>
</dbReference>
<evidence type="ECO:0000256" key="1">
    <source>
        <dbReference type="ARBA" id="ARBA00009986"/>
    </source>
</evidence>
<reference evidence="4 5" key="1">
    <citation type="submission" date="2016-12" db="EMBL/GenBank/DDBJ databases">
        <title>Draft genome sequences of strains Salinicola socius SMB35, Salinicola sp. MH3R3-1 and Chromohalobacter sp. SMB17 from the Verkhnekamsk potash mining region of Russia.</title>
        <authorList>
            <person name="Mavrodi D.V."/>
            <person name="Olsson B.E."/>
            <person name="Korsakova E.S."/>
            <person name="Pyankova A."/>
            <person name="Mavrodi O.V."/>
            <person name="Plotnikova E.G."/>
        </authorList>
    </citation>
    <scope>NUCLEOTIDE SEQUENCE [LARGE SCALE GENOMIC DNA]</scope>
    <source>
        <strain evidence="4 5">SMB17</strain>
    </source>
</reference>
<dbReference type="Gene3D" id="3.40.309.10">
    <property type="entry name" value="Aldehyde Dehydrogenase, Chain A, domain 2"/>
    <property type="match status" value="1"/>
</dbReference>
<accession>A0A1Q8TGE1</accession>
<dbReference type="GO" id="GO:0016620">
    <property type="term" value="F:oxidoreductase activity, acting on the aldehyde or oxo group of donors, NAD or NADP as acceptor"/>
    <property type="evidence" value="ECO:0007669"/>
    <property type="project" value="InterPro"/>
</dbReference>
<organism evidence="4 5">
    <name type="scientific">Chromohalobacter japonicus</name>
    <dbReference type="NCBI Taxonomy" id="223900"/>
    <lineage>
        <taxon>Bacteria</taxon>
        <taxon>Pseudomonadati</taxon>
        <taxon>Pseudomonadota</taxon>
        <taxon>Gammaproteobacteria</taxon>
        <taxon>Oceanospirillales</taxon>
        <taxon>Halomonadaceae</taxon>
        <taxon>Chromohalobacter</taxon>
    </lineage>
</organism>
<comment type="caution">
    <text evidence="4">The sequence shown here is derived from an EMBL/GenBank/DDBJ whole genome shotgun (WGS) entry which is preliminary data.</text>
</comment>
<dbReference type="SUPFAM" id="SSF53720">
    <property type="entry name" value="ALDH-like"/>
    <property type="match status" value="1"/>
</dbReference>
<dbReference type="FunFam" id="3.40.605.10:FF:000007">
    <property type="entry name" value="NAD/NADP-dependent betaine aldehyde dehydrogenase"/>
    <property type="match status" value="1"/>
</dbReference>
<dbReference type="InterPro" id="IPR050740">
    <property type="entry name" value="Aldehyde_DH_Superfamily"/>
</dbReference>